<accession>A0A399QWL9</accession>
<keyword evidence="8" id="KW-0472">Membrane</keyword>
<keyword evidence="8" id="KW-0812">Transmembrane</keyword>
<keyword evidence="5" id="KW-0233">DNA recombination</keyword>
<dbReference type="AlphaFoldDB" id="A0A399QWL9"/>
<keyword evidence="10" id="KW-1185">Reference proteome</keyword>
<proteinExistence type="inferred from homology"/>
<feature type="transmembrane region" description="Helical" evidence="8">
    <location>
        <begin position="14"/>
        <end position="33"/>
    </location>
</feature>
<dbReference type="EMBL" id="QWGB01000005">
    <property type="protein sequence ID" value="RIJ23466.1"/>
    <property type="molecule type" value="Genomic_DNA"/>
</dbReference>
<dbReference type="Pfam" id="PF02646">
    <property type="entry name" value="RmuC"/>
    <property type="match status" value="1"/>
</dbReference>
<keyword evidence="4 6" id="KW-0175">Coiled coil</keyword>
<dbReference type="RefSeq" id="WP_119378655.1">
    <property type="nucleotide sequence ID" value="NZ_QWGB01000005.1"/>
</dbReference>
<evidence type="ECO:0000313" key="10">
    <source>
        <dbReference type="Proteomes" id="UP000265431"/>
    </source>
</evidence>
<evidence type="ECO:0000256" key="2">
    <source>
        <dbReference type="ARBA" id="ARBA00009840"/>
    </source>
</evidence>
<feature type="coiled-coil region" evidence="6">
    <location>
        <begin position="34"/>
        <end position="103"/>
    </location>
</feature>
<evidence type="ECO:0000256" key="3">
    <source>
        <dbReference type="ARBA" id="ARBA00021840"/>
    </source>
</evidence>
<evidence type="ECO:0000256" key="5">
    <source>
        <dbReference type="ARBA" id="ARBA00023172"/>
    </source>
</evidence>
<evidence type="ECO:0000256" key="1">
    <source>
        <dbReference type="ARBA" id="ARBA00003416"/>
    </source>
</evidence>
<evidence type="ECO:0000256" key="4">
    <source>
        <dbReference type="ARBA" id="ARBA00023054"/>
    </source>
</evidence>
<dbReference type="InterPro" id="IPR003798">
    <property type="entry name" value="DNA_recombination_RmuC"/>
</dbReference>
<gene>
    <name evidence="9" type="primary">rmuC</name>
    <name evidence="9" type="ORF">D1224_04160</name>
</gene>
<evidence type="ECO:0000256" key="7">
    <source>
        <dbReference type="SAM" id="MobiDB-lite"/>
    </source>
</evidence>
<organism evidence="9 10">
    <name type="scientific">Henriciella barbarensis</name>
    <dbReference type="NCBI Taxonomy" id="86342"/>
    <lineage>
        <taxon>Bacteria</taxon>
        <taxon>Pseudomonadati</taxon>
        <taxon>Pseudomonadota</taxon>
        <taxon>Alphaproteobacteria</taxon>
        <taxon>Hyphomonadales</taxon>
        <taxon>Hyphomonadaceae</taxon>
        <taxon>Henriciella</taxon>
    </lineage>
</organism>
<evidence type="ECO:0000313" key="9">
    <source>
        <dbReference type="EMBL" id="RIJ23466.1"/>
    </source>
</evidence>
<name>A0A399QWL9_9PROT</name>
<dbReference type="Proteomes" id="UP000265431">
    <property type="component" value="Unassembled WGS sequence"/>
</dbReference>
<evidence type="ECO:0000256" key="6">
    <source>
        <dbReference type="SAM" id="Coils"/>
    </source>
</evidence>
<sequence>MEALVTIGTVGLDLIHLVLLLAALGLAAALYAVRSKLTARNAEIARDLEHAEDALADTKAERDDLRQQLKTKEAVALEAEKSLARAEARSEEDEKKFADLAQRVLDQSSRRFLTQADEHFKRHKEGAQTNLKELMTPINKNLEDFAKKVSELEKVRADDKSVLQEQVKAIGESLKVHTSETNKLVSALSAPRGGGRWGETTLRNVMEHAGLSAHCDFSEQVHGETESGRQRPDVIIKLPGGREIVVDSKVTLEDYLKAIDETDPARREAYMRAHGRKVRDHIKTLGSKDYQSAFSQRVDFVALFIPGESFYVAALEFEPDLFDFAAARQVIVVTPSTLLALAKAVAYGWRQEQATENAKKAAELGRELYSRLTTLGSHVEKMGKSLNSAVDTYNKMGSSLTSRVLPAARKFEDLQIAPPEKSVPEIESIEKRATLPDRTGELEFDNSEE</sequence>
<feature type="compositionally biased region" description="Basic and acidic residues" evidence="7">
    <location>
        <begin position="422"/>
        <end position="441"/>
    </location>
</feature>
<dbReference type="PANTHER" id="PTHR30563:SF0">
    <property type="entry name" value="DNA RECOMBINATION PROTEIN RMUC"/>
    <property type="match status" value="1"/>
</dbReference>
<dbReference type="OrthoDB" id="370725at2"/>
<reference evidence="9 10" key="1">
    <citation type="submission" date="2018-08" db="EMBL/GenBank/DDBJ databases">
        <title>Henriciella mobilis sp. nov., isolated from seawater.</title>
        <authorList>
            <person name="Cheng H."/>
            <person name="Wu Y.-H."/>
            <person name="Xu X.-W."/>
            <person name="Guo L.-L."/>
        </authorList>
    </citation>
    <scope>NUCLEOTIDE SEQUENCE [LARGE SCALE GENOMIC DNA]</scope>
    <source>
        <strain evidence="9 10">CCUG66934</strain>
    </source>
</reference>
<dbReference type="PANTHER" id="PTHR30563">
    <property type="entry name" value="DNA RECOMBINATION PROTEIN RMUC"/>
    <property type="match status" value="1"/>
</dbReference>
<dbReference type="GO" id="GO:0006310">
    <property type="term" value="P:DNA recombination"/>
    <property type="evidence" value="ECO:0007669"/>
    <property type="project" value="UniProtKB-KW"/>
</dbReference>
<feature type="region of interest" description="Disordered" evidence="7">
    <location>
        <begin position="419"/>
        <end position="449"/>
    </location>
</feature>
<comment type="similarity">
    <text evidence="2">Belongs to the RmuC family.</text>
</comment>
<protein>
    <recommendedName>
        <fullName evidence="3">DNA recombination protein RmuC homolog</fullName>
    </recommendedName>
</protein>
<evidence type="ECO:0000256" key="8">
    <source>
        <dbReference type="SAM" id="Phobius"/>
    </source>
</evidence>
<comment type="function">
    <text evidence="1">Involved in DNA recombination.</text>
</comment>
<comment type="caution">
    <text evidence="9">The sequence shown here is derived from an EMBL/GenBank/DDBJ whole genome shotgun (WGS) entry which is preliminary data.</text>
</comment>
<keyword evidence="8" id="KW-1133">Transmembrane helix</keyword>